<feature type="binding site" evidence="10">
    <location>
        <position position="171"/>
    </location>
    <ligand>
        <name>UDP-N-acetyl-alpha-D-glucosamine</name>
        <dbReference type="ChEBI" id="CHEBI:57705"/>
    </ligand>
</feature>
<dbReference type="PANTHER" id="PTHR21015">
    <property type="entry name" value="UDP-N-ACETYLGLUCOSAMINE--N-ACETYLMURAMYL-(PENTAPEPTIDE) PYROPHOSPHORYL-UNDECAPRENOL N-ACETYLGLUCOSAMINE TRANSFERASE 1"/>
    <property type="match status" value="1"/>
</dbReference>
<dbReference type="InterPro" id="IPR006009">
    <property type="entry name" value="GlcNAc_MurG"/>
</dbReference>
<dbReference type="EMBL" id="MHKZ01000005">
    <property type="protein sequence ID" value="OGZ01193.1"/>
    <property type="molecule type" value="Genomic_DNA"/>
</dbReference>
<dbReference type="GO" id="GO:0051991">
    <property type="term" value="F:UDP-N-acetyl-D-glucosamine:N-acetylmuramoyl-L-alanyl-D-glutamyl-meso-2,6-diaminopimelyl-D-alanyl-D-alanine-diphosphoundecaprenol 4-beta-N-acetylglucosaminlytransferase activity"/>
    <property type="evidence" value="ECO:0007669"/>
    <property type="project" value="RHEA"/>
</dbReference>
<keyword evidence="1 10" id="KW-1003">Cell membrane</keyword>
<evidence type="ECO:0000256" key="1">
    <source>
        <dbReference type="ARBA" id="ARBA00022475"/>
    </source>
</evidence>
<keyword evidence="7 10" id="KW-0472">Membrane</keyword>
<evidence type="ECO:0000313" key="13">
    <source>
        <dbReference type="EMBL" id="OGZ01193.1"/>
    </source>
</evidence>
<evidence type="ECO:0000256" key="9">
    <source>
        <dbReference type="ARBA" id="ARBA00023316"/>
    </source>
</evidence>
<comment type="function">
    <text evidence="10">Cell wall formation. Catalyzes the transfer of a GlcNAc subunit on undecaprenyl-pyrophosphoryl-MurNAc-pentapeptide (lipid intermediate I) to form undecaprenyl-pyrophosphoryl-MurNAc-(pentapeptide)GlcNAc (lipid intermediate II).</text>
</comment>
<dbReference type="Gene3D" id="3.40.50.2000">
    <property type="entry name" value="Glycogen Phosphorylase B"/>
    <property type="match status" value="2"/>
</dbReference>
<dbReference type="InterPro" id="IPR004276">
    <property type="entry name" value="GlycoTrans_28_N"/>
</dbReference>
<dbReference type="UniPathway" id="UPA00219"/>
<sequence length="379" mass="41745">MRTIRIALTGGGTGGHIYPLIAVVEKLERIAIEKKVYMEIRYFGPSDMFRPALEDAGVKISPVLAGKVRRYFSFLNLIDVPKIAIGFVQALFKMYWFMPDVLFSKGGSGAFPVVLAAWFYRIPIIIHDSDAQPGLNNLFSARFAKRIAVSFERALDYFEPKKTACVGNPVRSLLLSDKPNQALAKGKLGFDSEKPLVLFWGGSQGAKRLNDLVIADLKNLIKETQILHQTGIANFSEVQNLSKSAAPEIFSNKEKISYLPVPYLEPAELKLALAAADLVVARAGSNIFEIAAFSKPAILIPLAESANDHQRVNAYEFAKTGAAKVIEEANLLPGIFLSEIRDTLKNKELLGRMSLASGNFFKPQAAEVLAEEVLRFVKV</sequence>
<protein>
    <recommendedName>
        <fullName evidence="10">UDP-N-acetylglucosamine--N-acetylmuramyl-(pentapeptide) pyrophosphoryl-undecaprenol N-acetylglucosamine transferase</fullName>
        <ecNumber evidence="10">2.4.1.227</ecNumber>
    </recommendedName>
    <alternativeName>
        <fullName evidence="10">Undecaprenyl-PP-MurNAc-pentapeptide-UDPGlcNAc GlcNAc transferase</fullName>
    </alternativeName>
</protein>
<keyword evidence="2 10" id="KW-0132">Cell division</keyword>
<accession>A0A1G2CIG9</accession>
<comment type="similarity">
    <text evidence="10">Belongs to the glycosyltransferase 28 family. MurG subfamily.</text>
</comment>
<dbReference type="STRING" id="1798649.A3B13_03750"/>
<reference evidence="13 14" key="1">
    <citation type="journal article" date="2016" name="Nat. Commun.">
        <title>Thousands of microbial genomes shed light on interconnected biogeochemical processes in an aquifer system.</title>
        <authorList>
            <person name="Anantharaman K."/>
            <person name="Brown C.T."/>
            <person name="Hug L.A."/>
            <person name="Sharon I."/>
            <person name="Castelle C.J."/>
            <person name="Probst A.J."/>
            <person name="Thomas B.C."/>
            <person name="Singh A."/>
            <person name="Wilkins M.J."/>
            <person name="Karaoz U."/>
            <person name="Brodie E.L."/>
            <person name="Williams K.H."/>
            <person name="Hubbard S.S."/>
            <person name="Banfield J.F."/>
        </authorList>
    </citation>
    <scope>NUCLEOTIDE SEQUENCE [LARGE SCALE GENOMIC DNA]</scope>
</reference>
<organism evidence="13 14">
    <name type="scientific">Candidatus Liptonbacteria bacterium RIFCSPLOWO2_01_FULL_45_15</name>
    <dbReference type="NCBI Taxonomy" id="1798649"/>
    <lineage>
        <taxon>Bacteria</taxon>
        <taxon>Candidatus Liptoniibacteriota</taxon>
    </lineage>
</organism>
<keyword evidence="3 10" id="KW-0328">Glycosyltransferase</keyword>
<evidence type="ECO:0000259" key="11">
    <source>
        <dbReference type="Pfam" id="PF03033"/>
    </source>
</evidence>
<dbReference type="HAMAP" id="MF_00033">
    <property type="entry name" value="MurG"/>
    <property type="match status" value="1"/>
</dbReference>
<feature type="binding site" evidence="10">
    <location>
        <position position="310"/>
    </location>
    <ligand>
        <name>UDP-N-acetyl-alpha-D-glucosamine</name>
        <dbReference type="ChEBI" id="CHEBI:57705"/>
    </ligand>
</feature>
<dbReference type="Pfam" id="PF03033">
    <property type="entry name" value="Glyco_transf_28"/>
    <property type="match status" value="1"/>
</dbReference>
<dbReference type="GO" id="GO:0005886">
    <property type="term" value="C:plasma membrane"/>
    <property type="evidence" value="ECO:0007669"/>
    <property type="project" value="UniProtKB-SubCell"/>
</dbReference>
<proteinExistence type="inferred from homology"/>
<dbReference type="SUPFAM" id="SSF53756">
    <property type="entry name" value="UDP-Glycosyltransferase/glycogen phosphorylase"/>
    <property type="match status" value="1"/>
</dbReference>
<evidence type="ECO:0000256" key="5">
    <source>
        <dbReference type="ARBA" id="ARBA00022960"/>
    </source>
</evidence>
<feature type="binding site" evidence="10">
    <location>
        <position position="203"/>
    </location>
    <ligand>
        <name>UDP-N-acetyl-alpha-D-glucosamine</name>
        <dbReference type="ChEBI" id="CHEBI:57705"/>
    </ligand>
</feature>
<evidence type="ECO:0000256" key="10">
    <source>
        <dbReference type="HAMAP-Rule" id="MF_00033"/>
    </source>
</evidence>
<dbReference type="AlphaFoldDB" id="A0A1G2CIG9"/>
<evidence type="ECO:0000256" key="8">
    <source>
        <dbReference type="ARBA" id="ARBA00023306"/>
    </source>
</evidence>
<keyword evidence="9 10" id="KW-0961">Cell wall biogenesis/degradation</keyword>
<keyword evidence="5 10" id="KW-0133">Cell shape</keyword>
<evidence type="ECO:0000256" key="6">
    <source>
        <dbReference type="ARBA" id="ARBA00022984"/>
    </source>
</evidence>
<gene>
    <name evidence="10" type="primary">murG</name>
    <name evidence="13" type="ORF">A3B13_03750</name>
</gene>
<keyword evidence="8 10" id="KW-0131">Cell cycle</keyword>
<dbReference type="GO" id="GO:0009252">
    <property type="term" value="P:peptidoglycan biosynthetic process"/>
    <property type="evidence" value="ECO:0007669"/>
    <property type="project" value="UniProtKB-UniRule"/>
</dbReference>
<comment type="catalytic activity">
    <reaction evidence="10">
        <text>di-trans,octa-cis-undecaprenyl diphospho-N-acetyl-alpha-D-muramoyl-L-alanyl-D-glutamyl-meso-2,6-diaminopimeloyl-D-alanyl-D-alanine + UDP-N-acetyl-alpha-D-glucosamine = di-trans,octa-cis-undecaprenyl diphospho-[N-acetyl-alpha-D-glucosaminyl-(1-&gt;4)]-N-acetyl-alpha-D-muramoyl-L-alanyl-D-glutamyl-meso-2,6-diaminopimeloyl-D-alanyl-D-alanine + UDP + H(+)</text>
        <dbReference type="Rhea" id="RHEA:31227"/>
        <dbReference type="ChEBI" id="CHEBI:15378"/>
        <dbReference type="ChEBI" id="CHEBI:57705"/>
        <dbReference type="ChEBI" id="CHEBI:58223"/>
        <dbReference type="ChEBI" id="CHEBI:61387"/>
        <dbReference type="ChEBI" id="CHEBI:61388"/>
        <dbReference type="EC" id="2.4.1.227"/>
    </reaction>
</comment>
<dbReference type="GO" id="GO:0071555">
    <property type="term" value="P:cell wall organization"/>
    <property type="evidence" value="ECO:0007669"/>
    <property type="project" value="UniProtKB-KW"/>
</dbReference>
<comment type="caution">
    <text evidence="10">Lacks conserved residue(s) required for the propagation of feature annotation.</text>
</comment>
<dbReference type="Proteomes" id="UP000176287">
    <property type="component" value="Unassembled WGS sequence"/>
</dbReference>
<dbReference type="EC" id="2.4.1.227" evidence="10"/>
<dbReference type="GO" id="GO:0051301">
    <property type="term" value="P:cell division"/>
    <property type="evidence" value="ECO:0007669"/>
    <property type="project" value="UniProtKB-KW"/>
</dbReference>
<dbReference type="CDD" id="cd03785">
    <property type="entry name" value="GT28_MurG"/>
    <property type="match status" value="1"/>
</dbReference>
<dbReference type="Pfam" id="PF04101">
    <property type="entry name" value="Glyco_tran_28_C"/>
    <property type="match status" value="1"/>
</dbReference>
<comment type="caution">
    <text evidence="13">The sequence shown here is derived from an EMBL/GenBank/DDBJ whole genome shotgun (WGS) entry which is preliminary data.</text>
</comment>
<evidence type="ECO:0000259" key="12">
    <source>
        <dbReference type="Pfam" id="PF04101"/>
    </source>
</evidence>
<dbReference type="InterPro" id="IPR007235">
    <property type="entry name" value="Glyco_trans_28_C"/>
</dbReference>
<evidence type="ECO:0000256" key="2">
    <source>
        <dbReference type="ARBA" id="ARBA00022618"/>
    </source>
</evidence>
<evidence type="ECO:0000256" key="4">
    <source>
        <dbReference type="ARBA" id="ARBA00022679"/>
    </source>
</evidence>
<evidence type="ECO:0000256" key="7">
    <source>
        <dbReference type="ARBA" id="ARBA00023136"/>
    </source>
</evidence>
<keyword evidence="4 10" id="KW-0808">Transferase</keyword>
<evidence type="ECO:0000256" key="3">
    <source>
        <dbReference type="ARBA" id="ARBA00022676"/>
    </source>
</evidence>
<dbReference type="PANTHER" id="PTHR21015:SF27">
    <property type="entry name" value="UDP-N-ACETYLGLUCOSAMINE--N-ACETYLMURAMYL-(PENTAPEPTIDE) PYROPHOSPHORYL-UNDECAPRENOL N-ACETYLGLUCOSAMINE TRANSFERASE"/>
    <property type="match status" value="1"/>
</dbReference>
<keyword evidence="6 10" id="KW-0573">Peptidoglycan synthesis</keyword>
<feature type="domain" description="Glycosyl transferase family 28 C-terminal" evidence="12">
    <location>
        <begin position="197"/>
        <end position="367"/>
    </location>
</feature>
<feature type="domain" description="Glycosyltransferase family 28 N-terminal" evidence="11">
    <location>
        <begin position="6"/>
        <end position="148"/>
    </location>
</feature>
<comment type="subcellular location">
    <subcellularLocation>
        <location evidence="10">Cell membrane</location>
        <topology evidence="10">Peripheral membrane protein</topology>
        <orientation evidence="10">Cytoplasmic side</orientation>
    </subcellularLocation>
</comment>
<comment type="pathway">
    <text evidence="10">Cell wall biogenesis; peptidoglycan biosynthesis.</text>
</comment>
<feature type="binding site" evidence="10">
    <location>
        <begin position="13"/>
        <end position="15"/>
    </location>
    <ligand>
        <name>UDP-N-acetyl-alpha-D-glucosamine</name>
        <dbReference type="ChEBI" id="CHEBI:57705"/>
    </ligand>
</feature>
<dbReference type="GO" id="GO:0050511">
    <property type="term" value="F:undecaprenyldiphospho-muramoylpentapeptide beta-N-acetylglucosaminyltransferase activity"/>
    <property type="evidence" value="ECO:0007669"/>
    <property type="project" value="UniProtKB-UniRule"/>
</dbReference>
<dbReference type="GO" id="GO:0005975">
    <property type="term" value="P:carbohydrate metabolic process"/>
    <property type="evidence" value="ECO:0007669"/>
    <property type="project" value="InterPro"/>
</dbReference>
<evidence type="ECO:0000313" key="14">
    <source>
        <dbReference type="Proteomes" id="UP000176287"/>
    </source>
</evidence>
<name>A0A1G2CIG9_9BACT</name>
<dbReference type="GO" id="GO:0008360">
    <property type="term" value="P:regulation of cell shape"/>
    <property type="evidence" value="ECO:0007669"/>
    <property type="project" value="UniProtKB-KW"/>
</dbReference>